<feature type="non-terminal residue" evidence="1">
    <location>
        <position position="99"/>
    </location>
</feature>
<proteinExistence type="predicted"/>
<feature type="non-terminal residue" evidence="1">
    <location>
        <position position="1"/>
    </location>
</feature>
<accession>A0A146KEX5</accession>
<organism evidence="1">
    <name type="scientific">Trepomonas sp. PC1</name>
    <dbReference type="NCBI Taxonomy" id="1076344"/>
    <lineage>
        <taxon>Eukaryota</taxon>
        <taxon>Metamonada</taxon>
        <taxon>Diplomonadida</taxon>
        <taxon>Hexamitidae</taxon>
        <taxon>Hexamitinae</taxon>
        <taxon>Trepomonas</taxon>
    </lineage>
</organism>
<sequence>LIFCSQIIFFTEKYFIKQDTLKTIVNNTIVQLTVPCTASQVHLDFLRKCAKQVGFGWNISFIHEPLSAFVHIINFFKVNYRSQLEDGMYVIVDAGAGTT</sequence>
<dbReference type="AlphaFoldDB" id="A0A146KEX5"/>
<name>A0A146KEX5_9EUKA</name>
<evidence type="ECO:0000313" key="1">
    <source>
        <dbReference type="EMBL" id="JAP95037.1"/>
    </source>
</evidence>
<protein>
    <submittedName>
        <fullName evidence="1">Fe-S protein assembly chaperone HscA domain-containing protein</fullName>
    </submittedName>
</protein>
<dbReference type="EMBL" id="GDID01001569">
    <property type="protein sequence ID" value="JAP95037.1"/>
    <property type="molecule type" value="Transcribed_RNA"/>
</dbReference>
<reference evidence="1" key="1">
    <citation type="submission" date="2015-07" db="EMBL/GenBank/DDBJ databases">
        <title>Adaptation to a free-living lifestyle via gene acquisitions in the diplomonad Trepomonas sp. PC1.</title>
        <authorList>
            <person name="Xu F."/>
            <person name="Jerlstrom-Hultqvist J."/>
            <person name="Kolisko M."/>
            <person name="Simpson A.G.B."/>
            <person name="Roger A.J."/>
            <person name="Svard S.G."/>
            <person name="Andersson J.O."/>
        </authorList>
    </citation>
    <scope>NUCLEOTIDE SEQUENCE</scope>
    <source>
        <strain evidence="1">PC1</strain>
    </source>
</reference>
<gene>
    <name evidence="1" type="ORF">TPC1_12093</name>
</gene>